<accession>A0A4C1YIH0</accession>
<evidence type="ECO:0000313" key="1">
    <source>
        <dbReference type="EMBL" id="GBP75976.1"/>
    </source>
</evidence>
<dbReference type="Proteomes" id="UP000299102">
    <property type="component" value="Unassembled WGS sequence"/>
</dbReference>
<gene>
    <name evidence="1" type="ORF">EVAR_32227_1</name>
</gene>
<name>A0A4C1YIH0_EUMVA</name>
<comment type="caution">
    <text evidence="1">The sequence shown here is derived from an EMBL/GenBank/DDBJ whole genome shotgun (WGS) entry which is preliminary data.</text>
</comment>
<sequence>MIRSDRRLTGCLSTLSQRTDTTHPFISSRLPSSNILSNELITPPALRVLMGSADHPVSGGSHAHLPSKCYEIYKSVITL</sequence>
<keyword evidence="2" id="KW-1185">Reference proteome</keyword>
<dbReference type="EMBL" id="BGZK01001270">
    <property type="protein sequence ID" value="GBP75976.1"/>
    <property type="molecule type" value="Genomic_DNA"/>
</dbReference>
<proteinExistence type="predicted"/>
<reference evidence="1 2" key="1">
    <citation type="journal article" date="2019" name="Commun. Biol.">
        <title>The bagworm genome reveals a unique fibroin gene that provides high tensile strength.</title>
        <authorList>
            <person name="Kono N."/>
            <person name="Nakamura H."/>
            <person name="Ohtoshi R."/>
            <person name="Tomita M."/>
            <person name="Numata K."/>
            <person name="Arakawa K."/>
        </authorList>
    </citation>
    <scope>NUCLEOTIDE SEQUENCE [LARGE SCALE GENOMIC DNA]</scope>
</reference>
<organism evidence="1 2">
    <name type="scientific">Eumeta variegata</name>
    <name type="common">Bagworm moth</name>
    <name type="synonym">Eumeta japonica</name>
    <dbReference type="NCBI Taxonomy" id="151549"/>
    <lineage>
        <taxon>Eukaryota</taxon>
        <taxon>Metazoa</taxon>
        <taxon>Ecdysozoa</taxon>
        <taxon>Arthropoda</taxon>
        <taxon>Hexapoda</taxon>
        <taxon>Insecta</taxon>
        <taxon>Pterygota</taxon>
        <taxon>Neoptera</taxon>
        <taxon>Endopterygota</taxon>
        <taxon>Lepidoptera</taxon>
        <taxon>Glossata</taxon>
        <taxon>Ditrysia</taxon>
        <taxon>Tineoidea</taxon>
        <taxon>Psychidae</taxon>
        <taxon>Oiketicinae</taxon>
        <taxon>Eumeta</taxon>
    </lineage>
</organism>
<evidence type="ECO:0000313" key="2">
    <source>
        <dbReference type="Proteomes" id="UP000299102"/>
    </source>
</evidence>
<protein>
    <submittedName>
        <fullName evidence="1">Uncharacterized protein</fullName>
    </submittedName>
</protein>
<dbReference type="AlphaFoldDB" id="A0A4C1YIH0"/>